<dbReference type="AlphaFoldDB" id="A0A9P1CMI8"/>
<gene>
    <name evidence="2" type="ORF">C1SCF055_LOCUS20345</name>
</gene>
<evidence type="ECO:0000313" key="4">
    <source>
        <dbReference type="EMBL" id="CAL4780925.1"/>
    </source>
</evidence>
<feature type="region of interest" description="Disordered" evidence="1">
    <location>
        <begin position="89"/>
        <end position="118"/>
    </location>
</feature>
<name>A0A9P1CMI8_9DINO</name>
<comment type="caution">
    <text evidence="2">The sequence shown here is derived from an EMBL/GenBank/DDBJ whole genome shotgun (WGS) entry which is preliminary data.</text>
</comment>
<reference evidence="3" key="2">
    <citation type="submission" date="2024-04" db="EMBL/GenBank/DDBJ databases">
        <authorList>
            <person name="Chen Y."/>
            <person name="Shah S."/>
            <person name="Dougan E. K."/>
            <person name="Thang M."/>
            <person name="Chan C."/>
        </authorList>
    </citation>
    <scope>NUCLEOTIDE SEQUENCE [LARGE SCALE GENOMIC DNA]</scope>
</reference>
<accession>A0A9P1CMI8</accession>
<protein>
    <submittedName>
        <fullName evidence="4">Polymerase nucleotidyl transferase domain-containing protein</fullName>
    </submittedName>
</protein>
<feature type="compositionally biased region" description="Basic and acidic residues" evidence="1">
    <location>
        <begin position="29"/>
        <end position="49"/>
    </location>
</feature>
<dbReference type="Proteomes" id="UP001152797">
    <property type="component" value="Unassembled WGS sequence"/>
</dbReference>
<dbReference type="SUPFAM" id="SSF81301">
    <property type="entry name" value="Nucleotidyltransferase"/>
    <property type="match status" value="1"/>
</dbReference>
<reference evidence="2" key="1">
    <citation type="submission" date="2022-10" db="EMBL/GenBank/DDBJ databases">
        <authorList>
            <person name="Chen Y."/>
            <person name="Dougan E. K."/>
            <person name="Chan C."/>
            <person name="Rhodes N."/>
            <person name="Thang M."/>
        </authorList>
    </citation>
    <scope>NUCLEOTIDE SEQUENCE</scope>
</reference>
<dbReference type="OrthoDB" id="10476680at2759"/>
<dbReference type="GO" id="GO:0016740">
    <property type="term" value="F:transferase activity"/>
    <property type="evidence" value="ECO:0007669"/>
    <property type="project" value="UniProtKB-KW"/>
</dbReference>
<feature type="region of interest" description="Disordered" evidence="1">
    <location>
        <begin position="1"/>
        <end position="49"/>
    </location>
</feature>
<dbReference type="InterPro" id="IPR043519">
    <property type="entry name" value="NT_sf"/>
</dbReference>
<evidence type="ECO:0000313" key="5">
    <source>
        <dbReference type="Proteomes" id="UP001152797"/>
    </source>
</evidence>
<evidence type="ECO:0000313" key="2">
    <source>
        <dbReference type="EMBL" id="CAI3993613.1"/>
    </source>
</evidence>
<dbReference type="EMBL" id="CAMXCT030001853">
    <property type="protein sequence ID" value="CAL4780925.1"/>
    <property type="molecule type" value="Genomic_DNA"/>
</dbReference>
<dbReference type="EMBL" id="CAMXCT010001853">
    <property type="protein sequence ID" value="CAI3993613.1"/>
    <property type="molecule type" value="Genomic_DNA"/>
</dbReference>
<evidence type="ECO:0000313" key="3">
    <source>
        <dbReference type="EMBL" id="CAL1146988.1"/>
    </source>
</evidence>
<dbReference type="EMBL" id="CAMXCT020001853">
    <property type="protein sequence ID" value="CAL1146988.1"/>
    <property type="molecule type" value="Genomic_DNA"/>
</dbReference>
<feature type="compositionally biased region" description="Low complexity" evidence="1">
    <location>
        <begin position="10"/>
        <end position="28"/>
    </location>
</feature>
<organism evidence="2">
    <name type="scientific">Cladocopium goreaui</name>
    <dbReference type="NCBI Taxonomy" id="2562237"/>
    <lineage>
        <taxon>Eukaryota</taxon>
        <taxon>Sar</taxon>
        <taxon>Alveolata</taxon>
        <taxon>Dinophyceae</taxon>
        <taxon>Suessiales</taxon>
        <taxon>Symbiodiniaceae</taxon>
        <taxon>Cladocopium</taxon>
    </lineage>
</organism>
<keyword evidence="4" id="KW-0808">Transferase</keyword>
<sequence>MAKKGRAPCAGAKAANDARANALNPNNRAYDRDLAAQRDAKKEMGQREHQLNCLASRTPQQKAAYGRDVKKAVEAVHEALGGEFQLHKVGSRAKGTQSRSSDGDVKIMGPRPLTEADRPPLTKALQRRFPNVVQTDNIHKVRGESGDIDVVPRSATFFAKNFQSDRPKNPFKTNDQAMQAVRGVKSKVAQMGGEIRGHAVEQTVLRCQQKTKGANFMELSSLAMEELRPSFK</sequence>
<evidence type="ECO:0000256" key="1">
    <source>
        <dbReference type="SAM" id="MobiDB-lite"/>
    </source>
</evidence>
<proteinExistence type="predicted"/>
<keyword evidence="5" id="KW-1185">Reference proteome</keyword>